<accession>A0A834MFP9</accession>
<evidence type="ECO:0000259" key="3">
    <source>
        <dbReference type="Pfam" id="PF02486"/>
    </source>
</evidence>
<sequence length="1165" mass="130409">MNDIAYSCSMREIGFTECDDLQKKLKKCRDYKLKQLFTSKKVVDELIQHIDSFDSKHFATCDDLRLSFNILNDDIESANKFNLLSNADSELLFNMQNLLLNKKLSYFTVAQLNKYLRNSKDEAFSKIIEKHLSVSAQLNKAQKTNNIDMDVLGSVHKTTDSNVTIESADSALCNTAEKSKIYDLLDSDNGFYQSAIQNCTLISVNGQILPVCAAAKIDKNVCKLDWCSISFCISELSENAHRIPYQNENAIRDVVELYIPEILENLYGLELGEPQGGMHHYKYGWKIVGDCGVVLAGHKTNRVMIQLTGRGCTLAKKEWNQRAYEFISKAKKGKIVRLDICLDDLTGEKFDVDLLDALDTKGLFNCGGRQPEVEHVGNWKSPNGKGRTFNIGTRGSAKFFRGYERGKKLGDKNSEWARAEIEFIAAHAYLPFEMLIQPDSYFAGAYPATALLLEMFDSVDTEQQRIEYIKKESQITVQKSFEIMDHQFGSYFAFYRNFMTDTEILDLVTTSKKDKPKIPKRLQFSSYAAMILTQNNEIPNFKELVMQFKSEINVINARPQVFEIDGKKFDSTKIKYLVEMNKNVEGIGFDVAEVAWGDSSNYAKVKSQVPPFAATATFEQTMNKEQDFEKLYEILILHLRSSRYSICLKCSMDIDELENWIASASASASVDYRKAYVRGIGIALKEARNDDAFLDKAFDAVLEFNDCKSCKTTLTNGDITMEKLTIVEKRGALQLVHRPTLTTRIKQAAIIATGTALAIHANAASSIDATGLTDEISGAKDVVLGLFVSMFACSDVFAADNYTKWETKVITDSTGGSKRIEITGSRKEIINGKSRDVTSKLLDYKPAKGVIGRTMFKRLMAGAGGLGVAGVVATLHRYGYFLDEATGLYNYVTQDKYYWMCDGEKYYSPNDWSNCQIEVLKRNSPFNIDIVSTSTDPTGKNINLTYSRTTNDGASLGNQVMIGQGIANPNPNPNPTTTTLTSDKLDEILTSPTFNPDNTSLADALTPDIANGENPENFEPYKDINTRLKANEVYSSDNTATSTSTTTDSQGNESTTNTDFKFPDFCDYATKLCSWLDWTQKEHEQDTELDFEDEQPINIDTTIRFNGQCPAPLTYDFTYGGQSQSFGIKDFTPFCSMLNDIFKPIVIAVSSFVAVLIIGGVRTDE</sequence>
<protein>
    <recommendedName>
        <fullName evidence="3">Replication initiation protein-like C-terminal domain-containing protein</fullName>
    </recommendedName>
</protein>
<dbReference type="InterPro" id="IPR003491">
    <property type="entry name" value="REP-like_C"/>
</dbReference>
<feature type="transmembrane region" description="Helical" evidence="2">
    <location>
        <begin position="1141"/>
        <end position="1161"/>
    </location>
</feature>
<keyword evidence="5" id="KW-1185">Reference proteome</keyword>
<feature type="compositionally biased region" description="Low complexity" evidence="1">
    <location>
        <begin position="1035"/>
        <end position="1049"/>
    </location>
</feature>
<keyword evidence="2" id="KW-0812">Transmembrane</keyword>
<feature type="domain" description="Replication initiation protein-like C-terminal" evidence="3">
    <location>
        <begin position="334"/>
        <end position="500"/>
    </location>
</feature>
<keyword evidence="2" id="KW-1133">Transmembrane helix</keyword>
<comment type="caution">
    <text evidence="4">The sequence shown here is derived from an EMBL/GenBank/DDBJ whole genome shotgun (WGS) entry which is preliminary data.</text>
</comment>
<dbReference type="Proteomes" id="UP000625711">
    <property type="component" value="Unassembled WGS sequence"/>
</dbReference>
<evidence type="ECO:0000256" key="2">
    <source>
        <dbReference type="SAM" id="Phobius"/>
    </source>
</evidence>
<evidence type="ECO:0000313" key="4">
    <source>
        <dbReference type="EMBL" id="KAF7276674.1"/>
    </source>
</evidence>
<dbReference type="Pfam" id="PF02486">
    <property type="entry name" value="Rep_trans"/>
    <property type="match status" value="1"/>
</dbReference>
<keyword evidence="2" id="KW-0472">Membrane</keyword>
<evidence type="ECO:0000313" key="5">
    <source>
        <dbReference type="Proteomes" id="UP000625711"/>
    </source>
</evidence>
<reference evidence="4" key="1">
    <citation type="submission" date="2020-08" db="EMBL/GenBank/DDBJ databases">
        <title>Genome sequencing and assembly of the red palm weevil Rhynchophorus ferrugineus.</title>
        <authorList>
            <person name="Dias G.B."/>
            <person name="Bergman C.M."/>
            <person name="Manee M."/>
        </authorList>
    </citation>
    <scope>NUCLEOTIDE SEQUENCE</scope>
    <source>
        <strain evidence="4">AA-2017</strain>
        <tissue evidence="4">Whole larva</tissue>
    </source>
</reference>
<dbReference type="NCBIfam" id="NF041109">
    <property type="entry name" value="VF_TspB_C_term"/>
    <property type="match status" value="1"/>
</dbReference>
<name>A0A834MFP9_RHYFE</name>
<organism evidence="4 5">
    <name type="scientific">Rhynchophorus ferrugineus</name>
    <name type="common">Red palm weevil</name>
    <name type="synonym">Curculio ferrugineus</name>
    <dbReference type="NCBI Taxonomy" id="354439"/>
    <lineage>
        <taxon>Eukaryota</taxon>
        <taxon>Metazoa</taxon>
        <taxon>Ecdysozoa</taxon>
        <taxon>Arthropoda</taxon>
        <taxon>Hexapoda</taxon>
        <taxon>Insecta</taxon>
        <taxon>Pterygota</taxon>
        <taxon>Neoptera</taxon>
        <taxon>Endopterygota</taxon>
        <taxon>Coleoptera</taxon>
        <taxon>Polyphaga</taxon>
        <taxon>Cucujiformia</taxon>
        <taxon>Curculionidae</taxon>
        <taxon>Dryophthorinae</taxon>
        <taxon>Rhynchophorus</taxon>
    </lineage>
</organism>
<gene>
    <name evidence="4" type="ORF">GWI33_009933</name>
</gene>
<evidence type="ECO:0000256" key="1">
    <source>
        <dbReference type="SAM" id="MobiDB-lite"/>
    </source>
</evidence>
<feature type="region of interest" description="Disordered" evidence="1">
    <location>
        <begin position="1032"/>
        <end position="1056"/>
    </location>
</feature>
<proteinExistence type="predicted"/>
<dbReference type="AlphaFoldDB" id="A0A834MFP9"/>
<dbReference type="EMBL" id="JAACXV010005981">
    <property type="protein sequence ID" value="KAF7276674.1"/>
    <property type="molecule type" value="Genomic_DNA"/>
</dbReference>